<feature type="domain" description="HotDog ACOT-type" evidence="2">
    <location>
        <begin position="2"/>
        <end position="131"/>
    </location>
</feature>
<dbReference type="KEGG" id="pfaa:MM59RIKEN_18360"/>
<dbReference type="Proteomes" id="UP000679848">
    <property type="component" value="Chromosome"/>
</dbReference>
<dbReference type="RefSeq" id="WP_213543184.1">
    <property type="nucleotide sequence ID" value="NZ_AP023420.1"/>
</dbReference>
<gene>
    <name evidence="3" type="ORF">MM59RIKEN_18360</name>
</gene>
<dbReference type="PROSITE" id="PS51770">
    <property type="entry name" value="HOTDOG_ACOT"/>
    <property type="match status" value="1"/>
</dbReference>
<reference evidence="3" key="1">
    <citation type="submission" date="2020-09" db="EMBL/GenBank/DDBJ databases">
        <title>New species isolated from human feces.</title>
        <authorList>
            <person name="Kitahara M."/>
            <person name="Shigeno Y."/>
            <person name="Shime M."/>
            <person name="Matsumoto Y."/>
            <person name="Nakamura S."/>
            <person name="Motooka D."/>
            <person name="Fukuoka S."/>
            <person name="Nishikawa H."/>
            <person name="Benno Y."/>
        </authorList>
    </citation>
    <scope>NUCLEOTIDE SEQUENCE</scope>
    <source>
        <strain evidence="3">MM59</strain>
    </source>
</reference>
<evidence type="ECO:0000313" key="3">
    <source>
        <dbReference type="EMBL" id="BCK84517.1"/>
    </source>
</evidence>
<keyword evidence="1" id="KW-0378">Hydrolase</keyword>
<dbReference type="InterPro" id="IPR006683">
    <property type="entry name" value="Thioestr_dom"/>
</dbReference>
<dbReference type="SUPFAM" id="SSF54637">
    <property type="entry name" value="Thioesterase/thiol ester dehydrase-isomerase"/>
    <property type="match status" value="1"/>
</dbReference>
<dbReference type="InterPro" id="IPR029069">
    <property type="entry name" value="HotDog_dom_sf"/>
</dbReference>
<dbReference type="InterPro" id="IPR033120">
    <property type="entry name" value="HOTDOG_ACOT"/>
</dbReference>
<evidence type="ECO:0000259" key="2">
    <source>
        <dbReference type="PROSITE" id="PS51770"/>
    </source>
</evidence>
<dbReference type="AlphaFoldDB" id="A0A810QE04"/>
<sequence>MIGNKVIFRKMMTVENDGHYLGNLINGGRMLDYFGDVGTELMVRATGDGSLFRAYKEVNFLAPIHVGDFMEYHGWIEKKGKTSFEVHFECYKIFTMTDDYKVKCNFMDAIQGEPDLKHFKSDAAMVACDPPLLCGTAIGIMVVPEEYQREPLDPAFKVEA</sequence>
<evidence type="ECO:0000256" key="1">
    <source>
        <dbReference type="PROSITE-ProRule" id="PRU01106"/>
    </source>
</evidence>
<dbReference type="CDD" id="cd03440">
    <property type="entry name" value="hot_dog"/>
    <property type="match status" value="1"/>
</dbReference>
<dbReference type="Gene3D" id="3.10.129.10">
    <property type="entry name" value="Hotdog Thioesterase"/>
    <property type="match status" value="1"/>
</dbReference>
<proteinExistence type="predicted"/>
<dbReference type="GO" id="GO:0016787">
    <property type="term" value="F:hydrolase activity"/>
    <property type="evidence" value="ECO:0007669"/>
    <property type="project" value="UniProtKB-KW"/>
</dbReference>
<evidence type="ECO:0000313" key="4">
    <source>
        <dbReference type="Proteomes" id="UP000679848"/>
    </source>
</evidence>
<dbReference type="EMBL" id="AP023420">
    <property type="protein sequence ID" value="BCK84517.1"/>
    <property type="molecule type" value="Genomic_DNA"/>
</dbReference>
<dbReference type="Pfam" id="PF03061">
    <property type="entry name" value="4HBT"/>
    <property type="match status" value="1"/>
</dbReference>
<organism evidence="3 4">
    <name type="scientific">Pusillibacter faecalis</name>
    <dbReference type="NCBI Taxonomy" id="2714358"/>
    <lineage>
        <taxon>Bacteria</taxon>
        <taxon>Bacillati</taxon>
        <taxon>Bacillota</taxon>
        <taxon>Clostridia</taxon>
        <taxon>Eubacteriales</taxon>
        <taxon>Oscillospiraceae</taxon>
        <taxon>Pusillibacter</taxon>
    </lineage>
</organism>
<name>A0A810QE04_9FIRM</name>
<protein>
    <recommendedName>
        <fullName evidence="2">HotDog ACOT-type domain-containing protein</fullName>
    </recommendedName>
</protein>
<keyword evidence="4" id="KW-1185">Reference proteome</keyword>
<accession>A0A810QE04</accession>